<organism evidence="5 6">
    <name type="scientific">Vibrio navarrensis</name>
    <dbReference type="NCBI Taxonomy" id="29495"/>
    <lineage>
        <taxon>Bacteria</taxon>
        <taxon>Pseudomonadati</taxon>
        <taxon>Pseudomonadota</taxon>
        <taxon>Gammaproteobacteria</taxon>
        <taxon>Vibrionales</taxon>
        <taxon>Vibrionaceae</taxon>
        <taxon>Vibrio</taxon>
    </lineage>
</organism>
<name>A0A099LTV1_9VIBR</name>
<evidence type="ECO:0000256" key="3">
    <source>
        <dbReference type="ARBA" id="ARBA00022729"/>
    </source>
</evidence>
<dbReference type="PANTHER" id="PTHR30024:SF47">
    <property type="entry name" value="TAURINE-BINDING PERIPLASMIC PROTEIN"/>
    <property type="match status" value="1"/>
</dbReference>
<dbReference type="GeneID" id="43682960"/>
<dbReference type="Proteomes" id="UP000029994">
    <property type="component" value="Unassembled WGS sequence"/>
</dbReference>
<feature type="domain" description="SsuA/THI5-like" evidence="4">
    <location>
        <begin position="49"/>
        <end position="257"/>
    </location>
</feature>
<dbReference type="Pfam" id="PF09084">
    <property type="entry name" value="NMT1"/>
    <property type="match status" value="1"/>
</dbReference>
<gene>
    <name evidence="5" type="ORF">EA26_07085</name>
</gene>
<evidence type="ECO:0000256" key="2">
    <source>
        <dbReference type="ARBA" id="ARBA00010742"/>
    </source>
</evidence>
<dbReference type="InterPro" id="IPR015168">
    <property type="entry name" value="SsuA/THI5"/>
</dbReference>
<evidence type="ECO:0000256" key="1">
    <source>
        <dbReference type="ARBA" id="ARBA00004418"/>
    </source>
</evidence>
<evidence type="ECO:0000259" key="4">
    <source>
        <dbReference type="Pfam" id="PF09084"/>
    </source>
</evidence>
<dbReference type="AlphaFoldDB" id="A0A099LTV1"/>
<evidence type="ECO:0000313" key="6">
    <source>
        <dbReference type="Proteomes" id="UP000029994"/>
    </source>
</evidence>
<comment type="similarity">
    <text evidence="2">Belongs to the bacterial solute-binding protein SsuA/TauA family.</text>
</comment>
<comment type="caution">
    <text evidence="5">The sequence shown here is derived from an EMBL/GenBank/DDBJ whole genome shotgun (WGS) entry which is preliminary data.</text>
</comment>
<dbReference type="SUPFAM" id="SSF53850">
    <property type="entry name" value="Periplasmic binding protein-like II"/>
    <property type="match status" value="1"/>
</dbReference>
<dbReference type="GO" id="GO:0042597">
    <property type="term" value="C:periplasmic space"/>
    <property type="evidence" value="ECO:0007669"/>
    <property type="project" value="UniProtKB-SubCell"/>
</dbReference>
<dbReference type="GO" id="GO:0042918">
    <property type="term" value="P:alkanesulfonate transmembrane transport"/>
    <property type="evidence" value="ECO:0007669"/>
    <property type="project" value="TreeGrafter"/>
</dbReference>
<protein>
    <submittedName>
        <fullName evidence="5">ABC transporter substrate-binding protein</fullName>
    </submittedName>
</protein>
<dbReference type="Gene3D" id="3.40.190.10">
    <property type="entry name" value="Periplasmic binding protein-like II"/>
    <property type="match status" value="2"/>
</dbReference>
<accession>A0A099LTV1</accession>
<dbReference type="EMBL" id="JMCG01000001">
    <property type="protein sequence ID" value="KGK11079.1"/>
    <property type="molecule type" value="Genomic_DNA"/>
</dbReference>
<evidence type="ECO:0000313" key="5">
    <source>
        <dbReference type="EMBL" id="KGK11079.1"/>
    </source>
</evidence>
<proteinExistence type="inferred from homology"/>
<reference evidence="5 6" key="1">
    <citation type="submission" date="2014-04" db="EMBL/GenBank/DDBJ databases">
        <title>Genome sequencing of Vibrio navarrensis strains.</title>
        <authorList>
            <person name="Gladney L.M."/>
            <person name="Katz L.S."/>
            <person name="Marino-Ramirez L."/>
            <person name="Jordan I.K."/>
        </authorList>
    </citation>
    <scope>NUCLEOTIDE SEQUENCE [LARGE SCALE GENOMIC DNA]</scope>
    <source>
        <strain evidence="5 6">ATCC 51183</strain>
    </source>
</reference>
<dbReference type="RefSeq" id="WP_039426058.1">
    <property type="nucleotide sequence ID" value="NZ_CP061845.1"/>
</dbReference>
<keyword evidence="3" id="KW-0732">Signal</keyword>
<comment type="subcellular location">
    <subcellularLocation>
        <location evidence="1">Periplasm</location>
    </subcellularLocation>
</comment>
<sequence length="335" mass="37401">MILRKHVLIAVLLVVLAVVAIAGARWKHTESISSTPVVLKIGVSQTPLSAPLIIAQQRGLFAKYGVKVDVVPCYGGVECARFLFEQNVDFATASESVVMFESFKRDDFVMLASFVESGFDLKLLTLAENDIYQISGLNGKKVGVVKASASEFFLDSMLMSSDVPGTKVEKVYAPFTRLDDILISGEVDAVSVWEPLGYQLQNNPRVDVVDLSIPGIYQLSFNLLTTKENVTRYQDESIRILLALEEAEEWIQAHPLEVQKLVANYLNIPLGQLSWSWNDYIYRLSLGNGLLSNLQVQARWALEKGLVTGPMPDYRKIVDRHILIQAQRRKGLEVQ</sequence>
<keyword evidence="6" id="KW-1185">Reference proteome</keyword>
<dbReference type="STRING" id="29495.EA26_07085"/>
<dbReference type="PANTHER" id="PTHR30024">
    <property type="entry name" value="ALIPHATIC SULFONATES-BINDING PROTEIN-RELATED"/>
    <property type="match status" value="1"/>
</dbReference>
<dbReference type="eggNOG" id="COG0715">
    <property type="taxonomic scope" value="Bacteria"/>
</dbReference>